<dbReference type="RefSeq" id="XP_003061017.1">
    <property type="nucleotide sequence ID" value="XM_003060971.1"/>
</dbReference>
<name>C1MZV1_MICPC</name>
<keyword evidence="2" id="KW-1185">Reference proteome</keyword>
<dbReference type="KEGG" id="mpp:MICPUCDRAFT_48134"/>
<proteinExistence type="predicted"/>
<protein>
    <submittedName>
        <fullName evidence="1">Predicted protein</fullName>
    </submittedName>
</protein>
<dbReference type="AlphaFoldDB" id="C1MZV1"/>
<dbReference type="InterPro" id="IPR015943">
    <property type="entry name" value="WD40/YVTN_repeat-like_dom_sf"/>
</dbReference>
<dbReference type="Gene3D" id="2.130.10.10">
    <property type="entry name" value="YVTN repeat-like/Quinoprotein amine dehydrogenase"/>
    <property type="match status" value="2"/>
</dbReference>
<evidence type="ECO:0000313" key="2">
    <source>
        <dbReference type="Proteomes" id="UP000001876"/>
    </source>
</evidence>
<organism evidence="2">
    <name type="scientific">Micromonas pusilla (strain CCMP1545)</name>
    <name type="common">Picoplanktonic green alga</name>
    <dbReference type="NCBI Taxonomy" id="564608"/>
    <lineage>
        <taxon>Eukaryota</taxon>
        <taxon>Viridiplantae</taxon>
        <taxon>Chlorophyta</taxon>
        <taxon>Mamiellophyceae</taxon>
        <taxon>Mamiellales</taxon>
        <taxon>Mamiellaceae</taxon>
        <taxon>Micromonas</taxon>
    </lineage>
</organism>
<dbReference type="SUPFAM" id="SSF50998">
    <property type="entry name" value="Quinoprotein alcohol dehydrogenase-like"/>
    <property type="match status" value="1"/>
</dbReference>
<dbReference type="Proteomes" id="UP000001876">
    <property type="component" value="Unassembled WGS sequence"/>
</dbReference>
<dbReference type="GeneID" id="9686723"/>
<evidence type="ECO:0000313" key="1">
    <source>
        <dbReference type="EMBL" id="EEH54667.1"/>
    </source>
</evidence>
<dbReference type="InterPro" id="IPR011047">
    <property type="entry name" value="Quinoprotein_ADH-like_sf"/>
</dbReference>
<gene>
    <name evidence="1" type="ORF">MICPUCDRAFT_48134</name>
</gene>
<dbReference type="OrthoDB" id="538354at2759"/>
<sequence length="472" mass="48800">MVQIEDDTARLDTVCSPLQYHANASVTQVVGTSNFPPSFAAVGYAPCFKGFGPAPGSSSTAPFATDAASSPAFVKRAEVSPSPSGGAFQHVKLFKNVLVAADGAASAKIYVFDVRDWKEKQVIRVGAVPKEHGGVGEGADGDDAALAPAAVTMLAFDGLVIAAGTAEGFVHTWKLMEHEGKRGYARLLNPLKVDSQPITRVHLGTQAELLTAYAASKRTLVCWELSTGKLRGAYNVDGVAKGVPMALTANCESVIACVHAHKTSDGGGKGNKTPPLAALLDVQSGEGGAVKDVSPLLGEGDPACIAFDGELLAVGTTAGAVIAWNVGEGYAAWKGYHGGSVDAICSVPDNHRPRLLSGAADRTLLLWDKTGMVQARLEVGAGVTSLHAPTSRTAVCGTSAGMVELLALCAPDATADEALTVAAKGGRRVGNELVATAWRHDPGDAPDSRRSFEVRSIHWSLYDPVGVVNADP</sequence>
<accession>C1MZV1</accession>
<reference evidence="1 2" key="1">
    <citation type="journal article" date="2009" name="Science">
        <title>Green evolution and dynamic adaptations revealed by genomes of the marine picoeukaryotes Micromonas.</title>
        <authorList>
            <person name="Worden A.Z."/>
            <person name="Lee J.H."/>
            <person name="Mock T."/>
            <person name="Rouze P."/>
            <person name="Simmons M.P."/>
            <person name="Aerts A.L."/>
            <person name="Allen A.E."/>
            <person name="Cuvelier M.L."/>
            <person name="Derelle E."/>
            <person name="Everett M.V."/>
            <person name="Foulon E."/>
            <person name="Grimwood J."/>
            <person name="Gundlach H."/>
            <person name="Henrissat B."/>
            <person name="Napoli C."/>
            <person name="McDonald S.M."/>
            <person name="Parker M.S."/>
            <person name="Rombauts S."/>
            <person name="Salamov A."/>
            <person name="Von Dassow P."/>
            <person name="Badger J.H."/>
            <person name="Coutinho P.M."/>
            <person name="Demir E."/>
            <person name="Dubchak I."/>
            <person name="Gentemann C."/>
            <person name="Eikrem W."/>
            <person name="Gready J.E."/>
            <person name="John U."/>
            <person name="Lanier W."/>
            <person name="Lindquist E.A."/>
            <person name="Lucas S."/>
            <person name="Mayer K.F."/>
            <person name="Moreau H."/>
            <person name="Not F."/>
            <person name="Otillar R."/>
            <person name="Panaud O."/>
            <person name="Pangilinan J."/>
            <person name="Paulsen I."/>
            <person name="Piegu B."/>
            <person name="Poliakov A."/>
            <person name="Robbens S."/>
            <person name="Schmutz J."/>
            <person name="Toulza E."/>
            <person name="Wyss T."/>
            <person name="Zelensky A."/>
            <person name="Zhou K."/>
            <person name="Armbrust E.V."/>
            <person name="Bhattacharya D."/>
            <person name="Goodenough U.W."/>
            <person name="Van de Peer Y."/>
            <person name="Grigoriev I.V."/>
        </authorList>
    </citation>
    <scope>NUCLEOTIDE SEQUENCE [LARGE SCALE GENOMIC DNA]</scope>
    <source>
        <strain evidence="1 2">CCMP1545</strain>
    </source>
</reference>
<dbReference type="EMBL" id="GG663743">
    <property type="protein sequence ID" value="EEH54667.1"/>
    <property type="molecule type" value="Genomic_DNA"/>
</dbReference>